<dbReference type="Proteomes" id="UP000062475">
    <property type="component" value="Chromosome"/>
</dbReference>
<dbReference type="GO" id="GO:0006796">
    <property type="term" value="P:phosphate-containing compound metabolic process"/>
    <property type="evidence" value="ECO:0007669"/>
    <property type="project" value="UniProtKB-ARBA"/>
</dbReference>
<organism evidence="9 10">
    <name type="scientific">Metallosphaera sedula</name>
    <dbReference type="NCBI Taxonomy" id="43687"/>
    <lineage>
        <taxon>Archaea</taxon>
        <taxon>Thermoproteota</taxon>
        <taxon>Thermoprotei</taxon>
        <taxon>Sulfolobales</taxon>
        <taxon>Sulfolobaceae</taxon>
        <taxon>Metallosphaera</taxon>
    </lineage>
</organism>
<dbReference type="OrthoDB" id="26949at2157"/>
<dbReference type="Proteomes" id="UP000056255">
    <property type="component" value="Chromosome"/>
</dbReference>
<evidence type="ECO:0000313" key="6">
    <source>
        <dbReference type="EMBL" id="AKV75954.1"/>
    </source>
</evidence>
<evidence type="ECO:0000313" key="10">
    <source>
        <dbReference type="Proteomes" id="UP000056255"/>
    </source>
</evidence>
<dbReference type="Proteomes" id="UP000068832">
    <property type="component" value="Chromosome"/>
</dbReference>
<dbReference type="PATRIC" id="fig|43687.5.peg.612"/>
<keyword evidence="3 9" id="KW-0418">Kinase</keyword>
<dbReference type="RefSeq" id="WP_048059987.1">
    <property type="nucleotide sequence ID" value="NZ_AP019770.1"/>
</dbReference>
<dbReference type="EMBL" id="CP012173">
    <property type="protein sequence ID" value="AKV75954.1"/>
    <property type="molecule type" value="Genomic_DNA"/>
</dbReference>
<dbReference type="EMBL" id="CP012176">
    <property type="protein sequence ID" value="AKV82697.1"/>
    <property type="molecule type" value="Genomic_DNA"/>
</dbReference>
<dbReference type="GeneID" id="91755048"/>
<feature type="domain" description="Carbohydrate kinase PfkB" evidence="4">
    <location>
        <begin position="177"/>
        <end position="263"/>
    </location>
</feature>
<dbReference type="PANTHER" id="PTHR10584:SF166">
    <property type="entry name" value="RIBOKINASE"/>
    <property type="match status" value="1"/>
</dbReference>
<dbReference type="InterPro" id="IPR002139">
    <property type="entry name" value="Ribo/fructo_kinase"/>
</dbReference>
<dbReference type="GO" id="GO:0016301">
    <property type="term" value="F:kinase activity"/>
    <property type="evidence" value="ECO:0007669"/>
    <property type="project" value="UniProtKB-KW"/>
</dbReference>
<dbReference type="InterPro" id="IPR029056">
    <property type="entry name" value="Ribokinase-like"/>
</dbReference>
<dbReference type="PANTHER" id="PTHR10584">
    <property type="entry name" value="SUGAR KINASE"/>
    <property type="match status" value="1"/>
</dbReference>
<keyword evidence="2" id="KW-0808">Transferase</keyword>
<sequence>MTTPVHLSVGRLNVDVIVKADRIPEPDHPFYTDTMGIFPGGAATNYALSAHRLGHGSKILAKIGRSPIVKSLMTQLAEEGVGLDYVEEVDVEPNLTIIFLREDGRISMIRKKSHSLIPTAEDVSKMRGMFDVVHFASVPPTSVVYDEGSKLVSYDPGPYAAEYGGEKVDIIYTNEAEYKRLGSRVNAKLVVIKRGSKGATVLGDGVECEANGLRVSVVDTTGAGDVFDAAFNVKYSQDEPVEDALRFAITASALKVERLGGTGSPTLEQVEERLKKSEVKVICR</sequence>
<dbReference type="SUPFAM" id="SSF53613">
    <property type="entry name" value="Ribokinase-like"/>
    <property type="match status" value="1"/>
</dbReference>
<comment type="similarity">
    <text evidence="1">Belongs to the carbohydrate kinase PfkB family.</text>
</comment>
<evidence type="ECO:0000313" key="5">
    <source>
        <dbReference type="EMBL" id="AKV73714.1"/>
    </source>
</evidence>
<feature type="domain" description="Carbohydrate kinase PfkB" evidence="4">
    <location>
        <begin position="8"/>
        <end position="137"/>
    </location>
</feature>
<dbReference type="Proteomes" id="UP000062398">
    <property type="component" value="Chromosome"/>
</dbReference>
<reference evidence="9 10" key="2">
    <citation type="submission" date="2015-07" db="EMBL/GenBank/DDBJ databases">
        <title>Physiological, transcriptional responses and genome re-sequencing of acid resistant extremely thermoacidophilic Metallosphaera sedula SARC-M1.</title>
        <authorList>
            <person name="Ai C."/>
            <person name="McCarthy S."/>
            <person name="Eckrich V."/>
            <person name="Rudrappa D."/>
            <person name="Qiu G."/>
            <person name="Blum P."/>
        </authorList>
    </citation>
    <scope>NUCLEOTIDE SEQUENCE [LARGE SCALE GENOMIC DNA]</scope>
    <source>
        <strain evidence="9 10">SARC-M1</strain>
    </source>
</reference>
<evidence type="ECO:0000259" key="4">
    <source>
        <dbReference type="Pfam" id="PF00294"/>
    </source>
</evidence>
<dbReference type="PRINTS" id="PR00990">
    <property type="entry name" value="RIBOKINASE"/>
</dbReference>
<protein>
    <submittedName>
        <fullName evidence="9">Sugar kinase</fullName>
    </submittedName>
</protein>
<gene>
    <name evidence="5" type="ORF">MsedA_0609</name>
    <name evidence="6" type="ORF">MsedB_0609</name>
    <name evidence="7" type="ORF">MsedC_0608</name>
    <name evidence="8" type="ORF">MsedD_0609</name>
    <name evidence="9" type="ORF">MsedE_0609</name>
</gene>
<dbReference type="InterPro" id="IPR011611">
    <property type="entry name" value="PfkB_dom"/>
</dbReference>
<evidence type="ECO:0000313" key="13">
    <source>
        <dbReference type="Proteomes" id="UP000062475"/>
    </source>
</evidence>
<dbReference type="Proteomes" id="UP000061362">
    <property type="component" value="Chromosome"/>
</dbReference>
<dbReference type="AlphaFoldDB" id="A0A0K1T6N9"/>
<dbReference type="EMBL" id="CP012174">
    <property type="protein sequence ID" value="AKV78205.1"/>
    <property type="molecule type" value="Genomic_DNA"/>
</dbReference>
<evidence type="ECO:0000256" key="3">
    <source>
        <dbReference type="ARBA" id="ARBA00022777"/>
    </source>
</evidence>
<evidence type="ECO:0000256" key="1">
    <source>
        <dbReference type="ARBA" id="ARBA00010688"/>
    </source>
</evidence>
<proteinExistence type="inferred from homology"/>
<evidence type="ECO:0000313" key="9">
    <source>
        <dbReference type="EMBL" id="AKV82697.1"/>
    </source>
</evidence>
<dbReference type="Pfam" id="PF00294">
    <property type="entry name" value="PfkB"/>
    <property type="match status" value="2"/>
</dbReference>
<evidence type="ECO:0000313" key="12">
    <source>
        <dbReference type="Proteomes" id="UP000062398"/>
    </source>
</evidence>
<reference evidence="11 12" key="1">
    <citation type="journal article" date="2015" name="Genome Announc.">
        <title>Complete Genome Sequences of Evolved Arsenate-Resistant Metallosphaera sedula Strains.</title>
        <authorList>
            <person name="Ai C."/>
            <person name="McCarthy S."/>
            <person name="Schackwitz W."/>
            <person name="Martin J."/>
            <person name="Lipzen A."/>
            <person name="Blum P."/>
        </authorList>
    </citation>
    <scope>NUCLEOTIDE SEQUENCE [LARGE SCALE GENOMIC DNA]</scope>
    <source>
        <strain evidence="7 12">ARS120-1</strain>
        <strain evidence="8 11">ARS120-2</strain>
        <strain evidence="5 14">ARS50-1</strain>
        <strain evidence="6 13">ARS50-2</strain>
    </source>
</reference>
<dbReference type="Gene3D" id="3.40.1190.20">
    <property type="match status" value="1"/>
</dbReference>
<name>A0A0K1T6N9_9CREN</name>
<accession>A0A0K1T6N9</accession>
<dbReference type="EMBL" id="CP012175">
    <property type="protein sequence ID" value="AKV80450.1"/>
    <property type="molecule type" value="Genomic_DNA"/>
</dbReference>
<evidence type="ECO:0000313" key="14">
    <source>
        <dbReference type="Proteomes" id="UP000068832"/>
    </source>
</evidence>
<evidence type="ECO:0000313" key="8">
    <source>
        <dbReference type="EMBL" id="AKV80450.1"/>
    </source>
</evidence>
<evidence type="ECO:0000313" key="11">
    <source>
        <dbReference type="Proteomes" id="UP000061362"/>
    </source>
</evidence>
<evidence type="ECO:0000256" key="2">
    <source>
        <dbReference type="ARBA" id="ARBA00022679"/>
    </source>
</evidence>
<evidence type="ECO:0000313" key="7">
    <source>
        <dbReference type="EMBL" id="AKV78205.1"/>
    </source>
</evidence>
<dbReference type="EMBL" id="CP012172">
    <property type="protein sequence ID" value="AKV73714.1"/>
    <property type="molecule type" value="Genomic_DNA"/>
</dbReference>